<feature type="domain" description="CBM2" evidence="6">
    <location>
        <begin position="21"/>
        <end position="128"/>
    </location>
</feature>
<dbReference type="OrthoDB" id="182870at2"/>
<evidence type="ECO:0000256" key="4">
    <source>
        <dbReference type="SAM" id="MobiDB-lite"/>
    </source>
</evidence>
<dbReference type="PROSITE" id="PS00561">
    <property type="entry name" value="CBM2_A"/>
    <property type="match status" value="1"/>
</dbReference>
<dbReference type="Gene3D" id="2.60.40.290">
    <property type="match status" value="1"/>
</dbReference>
<evidence type="ECO:0000256" key="1">
    <source>
        <dbReference type="ARBA" id="ARBA00022801"/>
    </source>
</evidence>
<gene>
    <name evidence="7" type="ORF">C1I99_31675</name>
</gene>
<evidence type="ECO:0000313" key="7">
    <source>
        <dbReference type="EMBL" id="PZF82054.1"/>
    </source>
</evidence>
<dbReference type="SUPFAM" id="SSF49384">
    <property type="entry name" value="Carbohydrate-binding domain"/>
    <property type="match status" value="1"/>
</dbReference>
<feature type="compositionally biased region" description="Pro residues" evidence="4">
    <location>
        <begin position="131"/>
        <end position="142"/>
    </location>
</feature>
<dbReference type="InterPro" id="IPR008965">
    <property type="entry name" value="CBM2/CBM3_carb-bd_dom_sf"/>
</dbReference>
<name>A0A2W2BNY6_9ACTN</name>
<feature type="chain" id="PRO_5016084165" description="CBM2 domain-containing protein" evidence="5">
    <location>
        <begin position="26"/>
        <end position="154"/>
    </location>
</feature>
<dbReference type="SMART" id="SM00637">
    <property type="entry name" value="CBD_II"/>
    <property type="match status" value="1"/>
</dbReference>
<feature type="signal peptide" evidence="5">
    <location>
        <begin position="1"/>
        <end position="25"/>
    </location>
</feature>
<keyword evidence="8" id="KW-1185">Reference proteome</keyword>
<dbReference type="InterPro" id="IPR018366">
    <property type="entry name" value="CBM2_CS"/>
</dbReference>
<dbReference type="AlphaFoldDB" id="A0A2W2BNY6"/>
<dbReference type="PROSITE" id="PS51173">
    <property type="entry name" value="CBM2"/>
    <property type="match status" value="1"/>
</dbReference>
<reference evidence="7 8" key="1">
    <citation type="submission" date="2018-01" db="EMBL/GenBank/DDBJ databases">
        <title>Draft genome sequence of Salinispora sp. 13K206.</title>
        <authorList>
            <person name="Sahin N."/>
            <person name="Saygin H."/>
            <person name="Ay H."/>
        </authorList>
    </citation>
    <scope>NUCLEOTIDE SEQUENCE [LARGE SCALE GENOMIC DNA]</scope>
    <source>
        <strain evidence="7 8">13K206</strain>
    </source>
</reference>
<dbReference type="InterPro" id="IPR012291">
    <property type="entry name" value="CBM2_carb-bd_dom_sf"/>
</dbReference>
<proteinExistence type="predicted"/>
<keyword evidence="2" id="KW-0326">Glycosidase</keyword>
<evidence type="ECO:0000256" key="5">
    <source>
        <dbReference type="SAM" id="SignalP"/>
    </source>
</evidence>
<dbReference type="GO" id="GO:0030247">
    <property type="term" value="F:polysaccharide binding"/>
    <property type="evidence" value="ECO:0007669"/>
    <property type="project" value="UniProtKB-UniRule"/>
</dbReference>
<evidence type="ECO:0000259" key="6">
    <source>
        <dbReference type="PROSITE" id="PS51173"/>
    </source>
</evidence>
<dbReference type="GO" id="GO:0000272">
    <property type="term" value="P:polysaccharide catabolic process"/>
    <property type="evidence" value="ECO:0007669"/>
    <property type="project" value="UniProtKB-KW"/>
</dbReference>
<dbReference type="GO" id="GO:0004553">
    <property type="term" value="F:hydrolase activity, hydrolyzing O-glycosyl compounds"/>
    <property type="evidence" value="ECO:0007669"/>
    <property type="project" value="InterPro"/>
</dbReference>
<accession>A0A2W2BNY6</accession>
<keyword evidence="5" id="KW-0732">Signal</keyword>
<dbReference type="Pfam" id="PF00553">
    <property type="entry name" value="CBM_2"/>
    <property type="match status" value="1"/>
</dbReference>
<keyword evidence="1" id="KW-0378">Hydrolase</keyword>
<dbReference type="EMBL" id="POUB01000532">
    <property type="protein sequence ID" value="PZF82054.1"/>
    <property type="molecule type" value="Genomic_DNA"/>
</dbReference>
<organism evidence="7 8">
    <name type="scientific">Micromonospora deserti</name>
    <dbReference type="NCBI Taxonomy" id="2070366"/>
    <lineage>
        <taxon>Bacteria</taxon>
        <taxon>Bacillati</taxon>
        <taxon>Actinomycetota</taxon>
        <taxon>Actinomycetes</taxon>
        <taxon>Micromonosporales</taxon>
        <taxon>Micromonosporaceae</taxon>
        <taxon>Micromonospora</taxon>
    </lineage>
</organism>
<evidence type="ECO:0000313" key="8">
    <source>
        <dbReference type="Proteomes" id="UP000248749"/>
    </source>
</evidence>
<keyword evidence="3" id="KW-0624">Polysaccharide degradation</keyword>
<comment type="caution">
    <text evidence="7">The sequence shown here is derived from an EMBL/GenBank/DDBJ whole genome shotgun (WGS) entry which is preliminary data.</text>
</comment>
<dbReference type="InterPro" id="IPR001919">
    <property type="entry name" value="CBD2"/>
</dbReference>
<dbReference type="Proteomes" id="UP000248749">
    <property type="component" value="Unassembled WGS sequence"/>
</dbReference>
<protein>
    <recommendedName>
        <fullName evidence="6">CBM2 domain-containing protein</fullName>
    </recommendedName>
</protein>
<sequence length="154" mass="15314">MLLAAVAALVTAAATTLAVAAPARAAGPTASFVKTSDWGTGWEGKYTITNGGSSTITGWQVAFTLPTGTTLGSYWDATVSSAGQRHTFTNRSWNGTIAPGASVSFGFLATGSGSPTDCTLNGDPCGGGTPTTPPSTTAPPTTPCLLSTSPSPRD</sequence>
<feature type="region of interest" description="Disordered" evidence="4">
    <location>
        <begin position="120"/>
        <end position="154"/>
    </location>
</feature>
<evidence type="ECO:0000256" key="3">
    <source>
        <dbReference type="ARBA" id="ARBA00023326"/>
    </source>
</evidence>
<evidence type="ECO:0000256" key="2">
    <source>
        <dbReference type="ARBA" id="ARBA00023295"/>
    </source>
</evidence>
<feature type="compositionally biased region" description="Low complexity" evidence="4">
    <location>
        <begin position="143"/>
        <end position="154"/>
    </location>
</feature>
<keyword evidence="3" id="KW-0119">Carbohydrate metabolism</keyword>